<proteinExistence type="predicted"/>
<dbReference type="Proteomes" id="UP000198407">
    <property type="component" value="Unassembled WGS sequence"/>
</dbReference>
<keyword evidence="3" id="KW-1185">Reference proteome</keyword>
<dbReference type="Gene3D" id="2.160.20.80">
    <property type="entry name" value="E3 ubiquitin-protein ligase SopA"/>
    <property type="match status" value="2"/>
</dbReference>
<protein>
    <submittedName>
        <fullName evidence="2">Uncharacterized protein YjbI, contains pentapeptide repeats</fullName>
    </submittedName>
</protein>
<dbReference type="SUPFAM" id="SSF141571">
    <property type="entry name" value="Pentapeptide repeat-like"/>
    <property type="match status" value="2"/>
</dbReference>
<keyword evidence="1" id="KW-0472">Membrane</keyword>
<feature type="transmembrane region" description="Helical" evidence="1">
    <location>
        <begin position="165"/>
        <end position="186"/>
    </location>
</feature>
<reference evidence="3" key="1">
    <citation type="submission" date="2017-06" db="EMBL/GenBank/DDBJ databases">
        <authorList>
            <person name="Varghese N."/>
            <person name="Submissions S."/>
        </authorList>
    </citation>
    <scope>NUCLEOTIDE SEQUENCE [LARGE SCALE GENOMIC DNA]</scope>
    <source>
        <strain evidence="3">DSM 22348</strain>
    </source>
</reference>
<dbReference type="STRING" id="1215104.GCA_000730585_02693"/>
<keyword evidence="1" id="KW-0812">Transmembrane</keyword>
<evidence type="ECO:0000313" key="3">
    <source>
        <dbReference type="Proteomes" id="UP000198407"/>
    </source>
</evidence>
<accession>A0A239HSW4</accession>
<feature type="transmembrane region" description="Helical" evidence="1">
    <location>
        <begin position="12"/>
        <end position="33"/>
    </location>
</feature>
<dbReference type="InterPro" id="IPR051082">
    <property type="entry name" value="Pentapeptide-BTB/POZ_domain"/>
</dbReference>
<feature type="transmembrane region" description="Helical" evidence="1">
    <location>
        <begin position="53"/>
        <end position="75"/>
    </location>
</feature>
<dbReference type="PANTHER" id="PTHR14136">
    <property type="entry name" value="BTB_POZ DOMAIN-CONTAINING PROTEIN KCTD9"/>
    <property type="match status" value="1"/>
</dbReference>
<dbReference type="Pfam" id="PF00805">
    <property type="entry name" value="Pentapeptide"/>
    <property type="match status" value="3"/>
</dbReference>
<dbReference type="PANTHER" id="PTHR14136:SF17">
    <property type="entry name" value="BTB_POZ DOMAIN-CONTAINING PROTEIN KCTD9"/>
    <property type="match status" value="1"/>
</dbReference>
<feature type="transmembrane region" description="Helical" evidence="1">
    <location>
        <begin position="198"/>
        <end position="217"/>
    </location>
</feature>
<evidence type="ECO:0000313" key="2">
    <source>
        <dbReference type="EMBL" id="SNS83374.1"/>
    </source>
</evidence>
<sequence length="646" mass="70684">MKASTVEAASTGGGLWYSYLFLMLYMLIAVSGVTHADLLTSKTLTLPVLNVNLPLLGFFWLAPLLLVISHAYVLLHFSIMRSKLQAFTTELLSKTWDIEAQEFARRQLPNSIFIQLLAGPREIRKGTQRVLLLIISFVSLAMGPVFVLFLFLLQFLPYHHEGLTWWHRLLIMLDLVLLIKLWPLAAMSEGGTSKRSRFISIAVAVLLGVMTVTVTLFPGEWLDEHSYQLRFIPTAWPNPHGVADDSASPAVKEKPRDKLCETEFNAAPCPSVLSKVMRVSEDFIASMKWISLRTLLLEGDVDLRTGKPLSLFSNRLVLPSHNNPGAVLFEERSTGELDATLSLRARNLQGAVFINANFRGADFTAANLRGAVLIGADLRGAKMGCASSQLNGAGSNFVGTYVVKGTDCTQLQNADLSAAFLQKTSIGKAVFSKTKFAGANLREASLSGANMPGTDFSYADLSGANLMNAVVDMSNMSHAKLIGAHLQYISALRVDFSGAKLGLAWMEGADLKGAVFKAANLDGTSFIKADGVDPETWEKSWPVSRNTTMREKKVASVWLAAVCDSKYPGLALQAVLLPLGMAVEGQYIESHSPFLKNSPLPYRLIERFRDSNACKGARFFTDDQRQSLEDMANQKAGVSPHADVTQ</sequence>
<gene>
    <name evidence="2" type="ORF">SAMN05444352_11644</name>
</gene>
<dbReference type="RefSeq" id="WP_167335864.1">
    <property type="nucleotide sequence ID" value="NZ_FZOL01000016.1"/>
</dbReference>
<dbReference type="EMBL" id="FZOL01000016">
    <property type="protein sequence ID" value="SNS83374.1"/>
    <property type="molecule type" value="Genomic_DNA"/>
</dbReference>
<keyword evidence="1" id="KW-1133">Transmembrane helix</keyword>
<dbReference type="InterPro" id="IPR001646">
    <property type="entry name" value="5peptide_repeat"/>
</dbReference>
<feature type="transmembrane region" description="Helical" evidence="1">
    <location>
        <begin position="130"/>
        <end position="153"/>
    </location>
</feature>
<organism evidence="2 3">
    <name type="scientific">Pseudomonas japonica</name>
    <dbReference type="NCBI Taxonomy" id="256466"/>
    <lineage>
        <taxon>Bacteria</taxon>
        <taxon>Pseudomonadati</taxon>
        <taxon>Pseudomonadota</taxon>
        <taxon>Gammaproteobacteria</taxon>
        <taxon>Pseudomonadales</taxon>
        <taxon>Pseudomonadaceae</taxon>
        <taxon>Pseudomonas</taxon>
    </lineage>
</organism>
<name>A0A239HSW4_9PSED</name>
<evidence type="ECO:0000256" key="1">
    <source>
        <dbReference type="SAM" id="Phobius"/>
    </source>
</evidence>
<dbReference type="AlphaFoldDB" id="A0A239HSW4"/>